<evidence type="ECO:0000313" key="2">
    <source>
        <dbReference type="Proteomes" id="UP001281410"/>
    </source>
</evidence>
<reference evidence="1" key="1">
    <citation type="journal article" date="2023" name="Plant J.">
        <title>Genome sequences and population genomics provide insights into the demographic history, inbreeding, and mutation load of two 'living fossil' tree species of Dipteronia.</title>
        <authorList>
            <person name="Feng Y."/>
            <person name="Comes H.P."/>
            <person name="Chen J."/>
            <person name="Zhu S."/>
            <person name="Lu R."/>
            <person name="Zhang X."/>
            <person name="Li P."/>
            <person name="Qiu J."/>
            <person name="Olsen K.M."/>
            <person name="Qiu Y."/>
        </authorList>
    </citation>
    <scope>NUCLEOTIDE SEQUENCE</scope>
    <source>
        <strain evidence="1">NBL</strain>
    </source>
</reference>
<evidence type="ECO:0000313" key="1">
    <source>
        <dbReference type="EMBL" id="KAK3213122.1"/>
    </source>
</evidence>
<dbReference type="AlphaFoldDB" id="A0AAE0AH36"/>
<comment type="caution">
    <text evidence="1">The sequence shown here is derived from an EMBL/GenBank/DDBJ whole genome shotgun (WGS) entry which is preliminary data.</text>
</comment>
<name>A0AAE0AH36_9ROSI</name>
<dbReference type="EMBL" id="JANJYJ010000005">
    <property type="protein sequence ID" value="KAK3213122.1"/>
    <property type="molecule type" value="Genomic_DNA"/>
</dbReference>
<proteinExistence type="predicted"/>
<keyword evidence="2" id="KW-1185">Reference proteome</keyword>
<gene>
    <name evidence="1" type="ORF">Dsin_017828</name>
</gene>
<protein>
    <submittedName>
        <fullName evidence="1">Uncharacterized protein</fullName>
    </submittedName>
</protein>
<organism evidence="1 2">
    <name type="scientific">Dipteronia sinensis</name>
    <dbReference type="NCBI Taxonomy" id="43782"/>
    <lineage>
        <taxon>Eukaryota</taxon>
        <taxon>Viridiplantae</taxon>
        <taxon>Streptophyta</taxon>
        <taxon>Embryophyta</taxon>
        <taxon>Tracheophyta</taxon>
        <taxon>Spermatophyta</taxon>
        <taxon>Magnoliopsida</taxon>
        <taxon>eudicotyledons</taxon>
        <taxon>Gunneridae</taxon>
        <taxon>Pentapetalae</taxon>
        <taxon>rosids</taxon>
        <taxon>malvids</taxon>
        <taxon>Sapindales</taxon>
        <taxon>Sapindaceae</taxon>
        <taxon>Hippocastanoideae</taxon>
        <taxon>Acereae</taxon>
        <taxon>Dipteronia</taxon>
    </lineage>
</organism>
<sequence>MEQETGKFRIVVGWPEAEGLRSGAFGQRLRRKPVLGEREGLEAKRCGRDVGRGEELLRSQEQPMCEEQGMLALHANGLEAEREGGLRTNCL</sequence>
<dbReference type="Proteomes" id="UP001281410">
    <property type="component" value="Unassembled WGS sequence"/>
</dbReference>
<accession>A0AAE0AH36</accession>